<feature type="compositionally biased region" description="Basic residues" evidence="1">
    <location>
        <begin position="35"/>
        <end position="55"/>
    </location>
</feature>
<keyword evidence="4" id="KW-1185">Reference proteome</keyword>
<dbReference type="Proteomes" id="UP001152797">
    <property type="component" value="Unassembled WGS sequence"/>
</dbReference>
<evidence type="ECO:0000313" key="3">
    <source>
        <dbReference type="EMBL" id="CAL1149163.1"/>
    </source>
</evidence>
<dbReference type="EMBL" id="CAMXCT020002113">
    <property type="protein sequence ID" value="CAL1149163.1"/>
    <property type="molecule type" value="Genomic_DNA"/>
</dbReference>
<sequence length="326" mass="35852">MKSVKGGRSKQAAGKSKAAKAAAKSKTKKDAGAGKPKRKVKKEGKTKAAQKRQVKSRNSYKGDNQIFRYSAWRAVPEAHLRDFMASVEPLAASSMKTNDLTPVELRRAFFGYFRQPPGKKPEKKTKGEIRKDLVDQYESLKRPGHNKTLPEIIHAVEIELSRNLEFSIERVGKQQFLVCGKKKVSLPNKPWKDEIYKDPKTGVPFVSDGKSSVHCVVFFQSAEANSEAAAPASKPAKIKAMPVPLPGENTIPEIHKAGDGTGPAAPESEDESPSPSLPDSDDDEPDLSKEPSSSFHSANIVVPSSFKFNSANIYFPRIKCKQRCTF</sequence>
<evidence type="ECO:0000313" key="2">
    <source>
        <dbReference type="EMBL" id="CAI3995788.1"/>
    </source>
</evidence>
<dbReference type="AlphaFoldDB" id="A0A9P1CR92"/>
<feature type="region of interest" description="Disordered" evidence="1">
    <location>
        <begin position="246"/>
        <end position="295"/>
    </location>
</feature>
<protein>
    <submittedName>
        <fullName evidence="2">Uncharacterized protein</fullName>
    </submittedName>
</protein>
<reference evidence="2" key="1">
    <citation type="submission" date="2022-10" db="EMBL/GenBank/DDBJ databases">
        <authorList>
            <person name="Chen Y."/>
            <person name="Dougan E. K."/>
            <person name="Chan C."/>
            <person name="Rhodes N."/>
            <person name="Thang M."/>
        </authorList>
    </citation>
    <scope>NUCLEOTIDE SEQUENCE</scope>
</reference>
<dbReference type="EMBL" id="CAMXCT030002113">
    <property type="protein sequence ID" value="CAL4783100.1"/>
    <property type="molecule type" value="Genomic_DNA"/>
</dbReference>
<reference evidence="3" key="2">
    <citation type="submission" date="2024-04" db="EMBL/GenBank/DDBJ databases">
        <authorList>
            <person name="Chen Y."/>
            <person name="Shah S."/>
            <person name="Dougan E. K."/>
            <person name="Thang M."/>
            <person name="Chan C."/>
        </authorList>
    </citation>
    <scope>NUCLEOTIDE SEQUENCE [LARGE SCALE GENOMIC DNA]</scope>
</reference>
<gene>
    <name evidence="2" type="ORF">C1SCF055_LOCUS22314</name>
</gene>
<accession>A0A9P1CR92</accession>
<organism evidence="2">
    <name type="scientific">Cladocopium goreaui</name>
    <dbReference type="NCBI Taxonomy" id="2562237"/>
    <lineage>
        <taxon>Eukaryota</taxon>
        <taxon>Sar</taxon>
        <taxon>Alveolata</taxon>
        <taxon>Dinophyceae</taxon>
        <taxon>Suessiales</taxon>
        <taxon>Symbiodiniaceae</taxon>
        <taxon>Cladocopium</taxon>
    </lineage>
</organism>
<name>A0A9P1CR92_9DINO</name>
<comment type="caution">
    <text evidence="2">The sequence shown here is derived from an EMBL/GenBank/DDBJ whole genome shotgun (WGS) entry which is preliminary data.</text>
</comment>
<evidence type="ECO:0000313" key="4">
    <source>
        <dbReference type="Proteomes" id="UP001152797"/>
    </source>
</evidence>
<feature type="region of interest" description="Disordered" evidence="1">
    <location>
        <begin position="1"/>
        <end position="60"/>
    </location>
</feature>
<dbReference type="EMBL" id="CAMXCT010002113">
    <property type="protein sequence ID" value="CAI3995788.1"/>
    <property type="molecule type" value="Genomic_DNA"/>
</dbReference>
<feature type="compositionally biased region" description="Low complexity" evidence="1">
    <location>
        <begin position="9"/>
        <end position="24"/>
    </location>
</feature>
<proteinExistence type="predicted"/>
<evidence type="ECO:0000256" key="1">
    <source>
        <dbReference type="SAM" id="MobiDB-lite"/>
    </source>
</evidence>